<keyword evidence="3" id="KW-0540">Nuclease</keyword>
<comment type="cofactor">
    <cofactor evidence="1">
        <name>Mn(2+)</name>
        <dbReference type="ChEBI" id="CHEBI:29035"/>
    </cofactor>
</comment>
<comment type="caution">
    <text evidence="12">The sequence shown here is derived from an EMBL/GenBank/DDBJ whole genome shotgun (WGS) entry which is preliminary data.</text>
</comment>
<evidence type="ECO:0000259" key="10">
    <source>
        <dbReference type="PROSITE" id="PS50137"/>
    </source>
</evidence>
<keyword evidence="13" id="KW-1185">Reference proteome</keyword>
<evidence type="ECO:0000313" key="13">
    <source>
        <dbReference type="Proteomes" id="UP001642360"/>
    </source>
</evidence>
<keyword evidence="4" id="KW-0479">Metal-binding</keyword>
<dbReference type="EMBL" id="CAUOFW020003013">
    <property type="protein sequence ID" value="CAK9157502.1"/>
    <property type="molecule type" value="Genomic_DNA"/>
</dbReference>
<organism evidence="12 13">
    <name type="scientific">Ilex paraguariensis</name>
    <name type="common">yerba mate</name>
    <dbReference type="NCBI Taxonomy" id="185542"/>
    <lineage>
        <taxon>Eukaryota</taxon>
        <taxon>Viridiplantae</taxon>
        <taxon>Streptophyta</taxon>
        <taxon>Embryophyta</taxon>
        <taxon>Tracheophyta</taxon>
        <taxon>Spermatophyta</taxon>
        <taxon>Magnoliopsida</taxon>
        <taxon>eudicotyledons</taxon>
        <taxon>Gunneridae</taxon>
        <taxon>Pentapetalae</taxon>
        <taxon>asterids</taxon>
        <taxon>campanulids</taxon>
        <taxon>Aquifoliales</taxon>
        <taxon>Aquifoliaceae</taxon>
        <taxon>Ilex</taxon>
    </lineage>
</organism>
<accession>A0ABC8SKS0</accession>
<dbReference type="Proteomes" id="UP001642360">
    <property type="component" value="Unassembled WGS sequence"/>
</dbReference>
<dbReference type="SUPFAM" id="SSF69065">
    <property type="entry name" value="RNase III domain-like"/>
    <property type="match status" value="1"/>
</dbReference>
<dbReference type="Pfam" id="PF00636">
    <property type="entry name" value="Ribonuclease_3"/>
    <property type="match status" value="1"/>
</dbReference>
<protein>
    <submittedName>
        <fullName evidence="12">Uncharacterized protein</fullName>
    </submittedName>
</protein>
<evidence type="ECO:0000256" key="3">
    <source>
        <dbReference type="ARBA" id="ARBA00022722"/>
    </source>
</evidence>
<feature type="domain" description="DRBM" evidence="10">
    <location>
        <begin position="275"/>
        <end position="361"/>
    </location>
</feature>
<dbReference type="CDD" id="cd10845">
    <property type="entry name" value="DSRM_RNAse_III_family"/>
    <property type="match status" value="1"/>
</dbReference>
<evidence type="ECO:0000256" key="6">
    <source>
        <dbReference type="ARBA" id="ARBA00022801"/>
    </source>
</evidence>
<name>A0ABC8SKS0_9AQUA</name>
<evidence type="ECO:0000256" key="9">
    <source>
        <dbReference type="PROSITE-ProRule" id="PRU00266"/>
    </source>
</evidence>
<feature type="domain" description="DRBM" evidence="10">
    <location>
        <begin position="189"/>
        <end position="265"/>
    </location>
</feature>
<dbReference type="InterPro" id="IPR000999">
    <property type="entry name" value="RNase_III_dom"/>
</dbReference>
<dbReference type="PANTHER" id="PTHR14950">
    <property type="entry name" value="DICER-RELATED"/>
    <property type="match status" value="1"/>
</dbReference>
<dbReference type="Pfam" id="PF00035">
    <property type="entry name" value="dsrm"/>
    <property type="match status" value="1"/>
</dbReference>
<dbReference type="PANTHER" id="PTHR14950:SF49">
    <property type="entry name" value="RIBONUCLEASE 3-LIKE PROTEIN 2-RELATED"/>
    <property type="match status" value="1"/>
</dbReference>
<dbReference type="Gene3D" id="3.30.160.20">
    <property type="match status" value="1"/>
</dbReference>
<dbReference type="GO" id="GO:0003723">
    <property type="term" value="F:RNA binding"/>
    <property type="evidence" value="ECO:0007669"/>
    <property type="project" value="UniProtKB-UniRule"/>
</dbReference>
<dbReference type="Gene3D" id="1.10.1520.10">
    <property type="entry name" value="Ribonuclease III domain"/>
    <property type="match status" value="1"/>
</dbReference>
<dbReference type="SUPFAM" id="SSF54768">
    <property type="entry name" value="dsRNA-binding domain-like"/>
    <property type="match status" value="2"/>
</dbReference>
<dbReference type="InterPro" id="IPR011907">
    <property type="entry name" value="RNase_III"/>
</dbReference>
<proteinExistence type="inferred from homology"/>
<evidence type="ECO:0000256" key="1">
    <source>
        <dbReference type="ARBA" id="ARBA00001936"/>
    </source>
</evidence>
<gene>
    <name evidence="12" type="ORF">ILEXP_LOCUS26062</name>
</gene>
<dbReference type="GO" id="GO:0046872">
    <property type="term" value="F:metal ion binding"/>
    <property type="evidence" value="ECO:0007669"/>
    <property type="project" value="UniProtKB-KW"/>
</dbReference>
<dbReference type="Pfam" id="PF14709">
    <property type="entry name" value="DND1_DSRM"/>
    <property type="match status" value="1"/>
</dbReference>
<comment type="cofactor">
    <cofactor evidence="2">
        <name>Mg(2+)</name>
        <dbReference type="ChEBI" id="CHEBI:18420"/>
    </cofactor>
</comment>
<dbReference type="InterPro" id="IPR036389">
    <property type="entry name" value="RNase_III_sf"/>
</dbReference>
<evidence type="ECO:0000313" key="12">
    <source>
        <dbReference type="EMBL" id="CAK9157502.1"/>
    </source>
</evidence>
<dbReference type="SMART" id="SM00358">
    <property type="entry name" value="DSRM"/>
    <property type="match status" value="2"/>
</dbReference>
<evidence type="ECO:0000256" key="7">
    <source>
        <dbReference type="ARBA" id="ARBA00022842"/>
    </source>
</evidence>
<sequence>MDTTVGYEIKAHIDVDDDDEVQACMNMDSSARAVEKLLDYTFKDKSLIEEALTHSSRTNSATYQRLEFFGDAALGLAVSKYLFFTYPNIDSGQLTTLRSLNVSTERFARVAARHGLYRYVQRHNIGVLDKNVRDFTAAVKQEDETTLYGGAVKAPKILADIVESVAAAVYVDCGFDLKTLWTKFRGLLDPIVTLDVLEQQPQTVKTLFKLCQKNGKMLYIRQWREGEKHSASICVDGEFISSGCSEQREKSKLLAAEEALQKLSDTTTNDRMATDPVNELNQTNEMEGTKQKLYELCAKNKWPKPSYRIERELGPDHKKRFICSVQIKAFEGVLSEDGDEKSSVKDAERSAASMMLRSFQETEQI</sequence>
<keyword evidence="6" id="KW-0378">Hydrolase</keyword>
<dbReference type="PROSITE" id="PS50142">
    <property type="entry name" value="RNASE_3_2"/>
    <property type="match status" value="1"/>
</dbReference>
<reference evidence="12 13" key="1">
    <citation type="submission" date="2024-02" db="EMBL/GenBank/DDBJ databases">
        <authorList>
            <person name="Vignale AGUSTIN F."/>
            <person name="Sosa J E."/>
            <person name="Modenutti C."/>
        </authorList>
    </citation>
    <scope>NUCLEOTIDE SEQUENCE [LARGE SCALE GENOMIC DNA]</scope>
</reference>
<dbReference type="InterPro" id="IPR014720">
    <property type="entry name" value="dsRBD_dom"/>
</dbReference>
<feature type="domain" description="RNase III" evidence="11">
    <location>
        <begin position="31"/>
        <end position="174"/>
    </location>
</feature>
<evidence type="ECO:0000256" key="4">
    <source>
        <dbReference type="ARBA" id="ARBA00022723"/>
    </source>
</evidence>
<evidence type="ECO:0000259" key="11">
    <source>
        <dbReference type="PROSITE" id="PS50142"/>
    </source>
</evidence>
<dbReference type="GO" id="GO:0016787">
    <property type="term" value="F:hydrolase activity"/>
    <property type="evidence" value="ECO:0007669"/>
    <property type="project" value="UniProtKB-KW"/>
</dbReference>
<dbReference type="GO" id="GO:0004519">
    <property type="term" value="F:endonuclease activity"/>
    <property type="evidence" value="ECO:0007669"/>
    <property type="project" value="UniProtKB-KW"/>
</dbReference>
<keyword evidence="7" id="KW-0460">Magnesium</keyword>
<evidence type="ECO:0000256" key="2">
    <source>
        <dbReference type="ARBA" id="ARBA00001946"/>
    </source>
</evidence>
<dbReference type="SMART" id="SM00535">
    <property type="entry name" value="RIBOc"/>
    <property type="match status" value="1"/>
</dbReference>
<dbReference type="PROSITE" id="PS50137">
    <property type="entry name" value="DS_RBD"/>
    <property type="match status" value="2"/>
</dbReference>
<keyword evidence="5" id="KW-0255">Endonuclease</keyword>
<evidence type="ECO:0000256" key="8">
    <source>
        <dbReference type="ARBA" id="ARBA00022884"/>
    </source>
</evidence>
<evidence type="ECO:0000256" key="5">
    <source>
        <dbReference type="ARBA" id="ARBA00022759"/>
    </source>
</evidence>
<keyword evidence="8 9" id="KW-0694">RNA-binding</keyword>
<dbReference type="AlphaFoldDB" id="A0ABC8SKS0"/>
<dbReference type="CDD" id="cd00593">
    <property type="entry name" value="RIBOc"/>
    <property type="match status" value="1"/>
</dbReference>
<dbReference type="HAMAP" id="MF_00104">
    <property type="entry name" value="RNase_III"/>
    <property type="match status" value="1"/>
</dbReference>
<dbReference type="FunFam" id="1.10.1520.10:FF:000004">
    <property type="entry name" value="Endoribonuclease dicer-like 1"/>
    <property type="match status" value="1"/>
</dbReference>